<dbReference type="FunFam" id="3.30.160.60:FF:000688">
    <property type="entry name" value="zinc finger protein 197 isoform X1"/>
    <property type="match status" value="1"/>
</dbReference>
<dbReference type="Gene3D" id="3.30.160.60">
    <property type="entry name" value="Classic Zinc Finger"/>
    <property type="match status" value="5"/>
</dbReference>
<evidence type="ECO:0000256" key="4">
    <source>
        <dbReference type="ARBA" id="ARBA00022723"/>
    </source>
</evidence>
<keyword evidence="7" id="KW-0862">Zinc</keyword>
<comment type="subcellular location">
    <subcellularLocation>
        <location evidence="2">Nucleus</location>
    </subcellularLocation>
</comment>
<feature type="domain" description="C2H2-type" evidence="13">
    <location>
        <begin position="203"/>
        <end position="231"/>
    </location>
</feature>
<keyword evidence="9" id="KW-0238">DNA-binding</keyword>
<accession>A0A9P0Q1Y7</accession>
<dbReference type="PANTHER" id="PTHR24393">
    <property type="entry name" value="ZINC FINGER PROTEIN"/>
    <property type="match status" value="1"/>
</dbReference>
<organism evidence="14 15">
    <name type="scientific">Acanthoscelides obtectus</name>
    <name type="common">Bean weevil</name>
    <name type="synonym">Bruchus obtectus</name>
    <dbReference type="NCBI Taxonomy" id="200917"/>
    <lineage>
        <taxon>Eukaryota</taxon>
        <taxon>Metazoa</taxon>
        <taxon>Ecdysozoa</taxon>
        <taxon>Arthropoda</taxon>
        <taxon>Hexapoda</taxon>
        <taxon>Insecta</taxon>
        <taxon>Pterygota</taxon>
        <taxon>Neoptera</taxon>
        <taxon>Endopterygota</taxon>
        <taxon>Coleoptera</taxon>
        <taxon>Polyphaga</taxon>
        <taxon>Cucujiformia</taxon>
        <taxon>Chrysomeloidea</taxon>
        <taxon>Chrysomelidae</taxon>
        <taxon>Bruchinae</taxon>
        <taxon>Bruchini</taxon>
        <taxon>Acanthoscelides</taxon>
    </lineage>
</organism>
<feature type="domain" description="C2H2-type" evidence="13">
    <location>
        <begin position="232"/>
        <end position="259"/>
    </location>
</feature>
<dbReference type="PROSITE" id="PS00028">
    <property type="entry name" value="ZINC_FINGER_C2H2_1"/>
    <property type="match status" value="6"/>
</dbReference>
<feature type="domain" description="C2H2-type" evidence="13">
    <location>
        <begin position="170"/>
        <end position="197"/>
    </location>
</feature>
<dbReference type="GO" id="GO:0030674">
    <property type="term" value="F:protein-macromolecule adaptor activity"/>
    <property type="evidence" value="ECO:0007669"/>
    <property type="project" value="UniProtKB-ARBA"/>
</dbReference>
<evidence type="ECO:0000256" key="6">
    <source>
        <dbReference type="ARBA" id="ARBA00022771"/>
    </source>
</evidence>
<feature type="domain" description="C2H2-type" evidence="13">
    <location>
        <begin position="22"/>
        <end position="49"/>
    </location>
</feature>
<evidence type="ECO:0000256" key="5">
    <source>
        <dbReference type="ARBA" id="ARBA00022737"/>
    </source>
</evidence>
<dbReference type="Pfam" id="PF00096">
    <property type="entry name" value="zf-C2H2"/>
    <property type="match status" value="3"/>
</dbReference>
<evidence type="ECO:0000256" key="7">
    <source>
        <dbReference type="ARBA" id="ARBA00022833"/>
    </source>
</evidence>
<dbReference type="Pfam" id="PF13894">
    <property type="entry name" value="zf-C2H2_4"/>
    <property type="match status" value="2"/>
</dbReference>
<dbReference type="OrthoDB" id="427030at2759"/>
<evidence type="ECO:0000313" key="15">
    <source>
        <dbReference type="Proteomes" id="UP001152888"/>
    </source>
</evidence>
<dbReference type="GO" id="GO:0000978">
    <property type="term" value="F:RNA polymerase II cis-regulatory region sequence-specific DNA binding"/>
    <property type="evidence" value="ECO:0007669"/>
    <property type="project" value="TreeGrafter"/>
</dbReference>
<dbReference type="SMART" id="SM00355">
    <property type="entry name" value="ZnF_C2H2"/>
    <property type="match status" value="6"/>
</dbReference>
<reference evidence="14" key="1">
    <citation type="submission" date="2022-03" db="EMBL/GenBank/DDBJ databases">
        <authorList>
            <person name="Sayadi A."/>
        </authorList>
    </citation>
    <scope>NUCLEOTIDE SEQUENCE</scope>
</reference>
<dbReference type="PANTHER" id="PTHR24393:SF15">
    <property type="entry name" value="IP01243P-RELATED"/>
    <property type="match status" value="1"/>
</dbReference>
<protein>
    <recommendedName>
        <fullName evidence="13">C2H2-type domain-containing protein</fullName>
    </recommendedName>
</protein>
<evidence type="ECO:0000256" key="9">
    <source>
        <dbReference type="ARBA" id="ARBA00023125"/>
    </source>
</evidence>
<dbReference type="GO" id="GO:0005634">
    <property type="term" value="C:nucleus"/>
    <property type="evidence" value="ECO:0007669"/>
    <property type="project" value="UniProtKB-SubCell"/>
</dbReference>
<dbReference type="PROSITE" id="PS50157">
    <property type="entry name" value="ZINC_FINGER_C2H2_2"/>
    <property type="match status" value="6"/>
</dbReference>
<dbReference type="Proteomes" id="UP001152888">
    <property type="component" value="Unassembled WGS sequence"/>
</dbReference>
<dbReference type="FunFam" id="3.30.160.60:FF:000110">
    <property type="entry name" value="Zinc finger protein-like"/>
    <property type="match status" value="1"/>
</dbReference>
<keyword evidence="5" id="KW-0677">Repeat</keyword>
<sequence>MSQKQKTRLALGTMKERKKEKYQCDVCSNSYTSYGRYQHHIKTHKMQYYTTKDKECEYKSEKPDEFDQHQNETEHSDIHFVAKDFKNIDPSQPYFQLPDKNDEIESTKISESKTHTVNEQSQTTEQCTENWTPGILKNTTNVCSTCGKSFSCKQNLQVHERSVHKMIRSFECSYCDKSFSYANSLKVHLMTHAFETRDSPTPYKCTLCEKGFLYQSSLLYHKETAHNNGRKFACVKCGKRFNHKQRLVRHQIVHSDTRPFACNECNSAFKTRANLKNHQAVHRGEKRFVCKICGQKFSYK</sequence>
<evidence type="ECO:0000256" key="11">
    <source>
        <dbReference type="ARBA" id="ARBA00023242"/>
    </source>
</evidence>
<gene>
    <name evidence="14" type="ORF">ACAOBT_LOCUS29492</name>
</gene>
<evidence type="ECO:0000256" key="3">
    <source>
        <dbReference type="ARBA" id="ARBA00006991"/>
    </source>
</evidence>
<comment type="similarity">
    <text evidence="3">Belongs to the krueppel C2H2-type zinc-finger protein family.</text>
</comment>
<keyword evidence="8" id="KW-0805">Transcription regulation</keyword>
<dbReference type="InterPro" id="IPR036236">
    <property type="entry name" value="Znf_C2H2_sf"/>
</dbReference>
<comment type="function">
    <text evidence="1">May be involved in transcriptional regulation.</text>
</comment>
<keyword evidence="15" id="KW-1185">Reference proteome</keyword>
<proteinExistence type="inferred from homology"/>
<evidence type="ECO:0000259" key="13">
    <source>
        <dbReference type="PROSITE" id="PS50157"/>
    </source>
</evidence>
<dbReference type="AlphaFoldDB" id="A0A9P0Q1Y7"/>
<evidence type="ECO:0000313" key="14">
    <source>
        <dbReference type="EMBL" id="CAH2007129.1"/>
    </source>
</evidence>
<keyword evidence="11" id="KW-0539">Nucleus</keyword>
<feature type="domain" description="C2H2-type" evidence="13">
    <location>
        <begin position="260"/>
        <end position="287"/>
    </location>
</feature>
<dbReference type="GO" id="GO:0008270">
    <property type="term" value="F:zinc ion binding"/>
    <property type="evidence" value="ECO:0007669"/>
    <property type="project" value="UniProtKB-KW"/>
</dbReference>
<dbReference type="FunFam" id="3.30.160.60:FF:000771">
    <property type="entry name" value="zinc finger protein 648"/>
    <property type="match status" value="1"/>
</dbReference>
<name>A0A9P0Q1Y7_ACAOB</name>
<keyword evidence="6 12" id="KW-0863">Zinc-finger</keyword>
<evidence type="ECO:0000256" key="8">
    <source>
        <dbReference type="ARBA" id="ARBA00023015"/>
    </source>
</evidence>
<evidence type="ECO:0000256" key="12">
    <source>
        <dbReference type="PROSITE-ProRule" id="PRU00042"/>
    </source>
</evidence>
<dbReference type="EMBL" id="CAKOFQ010007735">
    <property type="protein sequence ID" value="CAH2007129.1"/>
    <property type="molecule type" value="Genomic_DNA"/>
</dbReference>
<comment type="caution">
    <text evidence="14">The sequence shown here is derived from an EMBL/GenBank/DDBJ whole genome shotgun (WGS) entry which is preliminary data.</text>
</comment>
<dbReference type="GO" id="GO:0001228">
    <property type="term" value="F:DNA-binding transcription activator activity, RNA polymerase II-specific"/>
    <property type="evidence" value="ECO:0007669"/>
    <property type="project" value="TreeGrafter"/>
</dbReference>
<dbReference type="SUPFAM" id="SSF57667">
    <property type="entry name" value="beta-beta-alpha zinc fingers"/>
    <property type="match status" value="3"/>
</dbReference>
<keyword evidence="4" id="KW-0479">Metal-binding</keyword>
<dbReference type="FunFam" id="3.30.160.60:FF:000100">
    <property type="entry name" value="Zinc finger 45-like"/>
    <property type="match status" value="1"/>
</dbReference>
<dbReference type="InterPro" id="IPR013087">
    <property type="entry name" value="Znf_C2H2_type"/>
</dbReference>
<evidence type="ECO:0000256" key="1">
    <source>
        <dbReference type="ARBA" id="ARBA00003767"/>
    </source>
</evidence>
<evidence type="ECO:0000256" key="10">
    <source>
        <dbReference type="ARBA" id="ARBA00023163"/>
    </source>
</evidence>
<evidence type="ECO:0000256" key="2">
    <source>
        <dbReference type="ARBA" id="ARBA00004123"/>
    </source>
</evidence>
<feature type="domain" description="C2H2-type" evidence="13">
    <location>
        <begin position="141"/>
        <end position="169"/>
    </location>
</feature>
<keyword evidence="10" id="KW-0804">Transcription</keyword>